<dbReference type="Proteomes" id="UP000010820">
    <property type="component" value="Chromosome"/>
</dbReference>
<dbReference type="HOGENOM" id="CLU_038358_1_0_6"/>
<protein>
    <submittedName>
        <fullName evidence="6">Phage integrase family protein</fullName>
    </submittedName>
</protein>
<dbReference type="STRING" id="644801.Psest_3144"/>
<evidence type="ECO:0000256" key="3">
    <source>
        <dbReference type="ARBA" id="ARBA00023125"/>
    </source>
</evidence>
<dbReference type="InterPro" id="IPR002104">
    <property type="entry name" value="Integrase_catalytic"/>
</dbReference>
<keyword evidence="2" id="KW-0229">DNA integration</keyword>
<sequence length="512" mass="56770">MPSDAIMPSRKNHLLLRGSTYHARIDIPAALRAAFGSRRVLSKSLKTGDALLARELAAAQVAAWKAEFRQLRDSQIRRGSAWQEHVAKHGQALDLSRRKQLLGAVEETTPARTEAEADAILKALENLLAESEAEQLAAGIPQEQISRANELLRLKLTSSGVDRVAHIKDLNELSRQTLVAYAAQDNVLTTDEQAEAQTLISSPNGYKPKSPFTQSLQRRFADWYATQSENERTRSVALAKIEAFSGWLTAEGQQLTFDSVAQFLDSLGSNRQTRQGYLWSLRKLHKWACRYDQPYRQQFADKPSPFDGHTHPRVGKGSGGSWAAFTRQEAEQLHRAAVAKQDTDLADLIAFACFTGCRIEELGRISTNTTLFDDQGEPVAFRVDDAKTKAGIREIPIASALLHLYKSRLKLAEAPGGYLFVGNDKTKSGIRLNALSQRFTKLKRGEGFSDQHVFHSFRKLTATQLEQAGAPALTIPSILGHTRGHISFDVYSSGASFDQKKAAIELLTFDFR</sequence>
<evidence type="ECO:0000256" key="2">
    <source>
        <dbReference type="ARBA" id="ARBA00022908"/>
    </source>
</evidence>
<comment type="similarity">
    <text evidence="1">Belongs to the 'phage' integrase family.</text>
</comment>
<proteinExistence type="inferred from homology"/>
<dbReference type="InterPro" id="IPR050090">
    <property type="entry name" value="Tyrosine_recombinase_XerCD"/>
</dbReference>
<dbReference type="KEGG" id="psh:Psest_3144"/>
<keyword evidence="3" id="KW-0238">DNA-binding</keyword>
<dbReference type="Pfam" id="PF20172">
    <property type="entry name" value="DUF6538"/>
    <property type="match status" value="1"/>
</dbReference>
<dbReference type="GO" id="GO:0003677">
    <property type="term" value="F:DNA binding"/>
    <property type="evidence" value="ECO:0007669"/>
    <property type="project" value="UniProtKB-KW"/>
</dbReference>
<dbReference type="AlphaFoldDB" id="L0GQG8"/>
<dbReference type="GO" id="GO:0015074">
    <property type="term" value="P:DNA integration"/>
    <property type="evidence" value="ECO:0007669"/>
    <property type="project" value="UniProtKB-KW"/>
</dbReference>
<reference evidence="6 7" key="1">
    <citation type="submission" date="2011-10" db="EMBL/GenBank/DDBJ databases">
        <title>Complete sequence of chromosome of Pseudomonas stutzeri RCH2.</title>
        <authorList>
            <consortium name="US DOE Joint Genome Institute"/>
            <person name="Lucas S."/>
            <person name="Han J."/>
            <person name="Lapidus A."/>
            <person name="Cheng J.-F."/>
            <person name="Goodwin L."/>
            <person name="Pitluck S."/>
            <person name="Peters L."/>
            <person name="Ovchinnikova G."/>
            <person name="Zeytun A."/>
            <person name="Lu M."/>
            <person name="Detter J.C."/>
            <person name="Han C."/>
            <person name="Tapia R."/>
            <person name="Land M."/>
            <person name="Hauser L."/>
            <person name="Kyrpides N."/>
            <person name="Ivanova N."/>
            <person name="Pagani I."/>
            <person name="Chakraborty R."/>
            <person name="Arkin A."/>
            <person name="Dehal P."/>
            <person name="Wall J."/>
            <person name="Hazen T."/>
            <person name="Woyke T."/>
        </authorList>
    </citation>
    <scope>NUCLEOTIDE SEQUENCE [LARGE SCALE GENOMIC DNA]</scope>
    <source>
        <strain evidence="6 7">RCH2</strain>
    </source>
</reference>
<dbReference type="PATRIC" id="fig|644801.3.peg.3060"/>
<evidence type="ECO:0000259" key="5">
    <source>
        <dbReference type="PROSITE" id="PS51898"/>
    </source>
</evidence>
<dbReference type="eggNOG" id="COG0582">
    <property type="taxonomic scope" value="Bacteria"/>
</dbReference>
<organism evidence="6 7">
    <name type="scientific">Stutzerimonas stutzeri RCH2</name>
    <dbReference type="NCBI Taxonomy" id="644801"/>
    <lineage>
        <taxon>Bacteria</taxon>
        <taxon>Pseudomonadati</taxon>
        <taxon>Pseudomonadota</taxon>
        <taxon>Gammaproteobacteria</taxon>
        <taxon>Pseudomonadales</taxon>
        <taxon>Pseudomonadaceae</taxon>
        <taxon>Stutzerimonas</taxon>
    </lineage>
</organism>
<dbReference type="PANTHER" id="PTHR30349:SF41">
    <property type="entry name" value="INTEGRASE_RECOMBINASE PROTEIN MJ0367-RELATED"/>
    <property type="match status" value="1"/>
</dbReference>
<dbReference type="PROSITE" id="PS51898">
    <property type="entry name" value="TYR_RECOMBINASE"/>
    <property type="match status" value="1"/>
</dbReference>
<dbReference type="Pfam" id="PF00589">
    <property type="entry name" value="Phage_integrase"/>
    <property type="match status" value="1"/>
</dbReference>
<gene>
    <name evidence="6" type="ORF">Psest_3144</name>
</gene>
<accession>L0GQG8</accession>
<dbReference type="Gene3D" id="1.10.443.10">
    <property type="entry name" value="Intergrase catalytic core"/>
    <property type="match status" value="1"/>
</dbReference>
<dbReference type="RefSeq" id="WP_015277875.1">
    <property type="nucleotide sequence ID" value="NC_019936.1"/>
</dbReference>
<dbReference type="EMBL" id="CP003071">
    <property type="protein sequence ID" value="AGA87640.1"/>
    <property type="molecule type" value="Genomic_DNA"/>
</dbReference>
<keyword evidence="4" id="KW-0233">DNA recombination</keyword>
<evidence type="ECO:0000313" key="6">
    <source>
        <dbReference type="EMBL" id="AGA87640.1"/>
    </source>
</evidence>
<name>L0GQG8_STUST</name>
<dbReference type="SUPFAM" id="SSF56349">
    <property type="entry name" value="DNA breaking-rejoining enzymes"/>
    <property type="match status" value="1"/>
</dbReference>
<dbReference type="InterPro" id="IPR011010">
    <property type="entry name" value="DNA_brk_join_enz"/>
</dbReference>
<evidence type="ECO:0000256" key="4">
    <source>
        <dbReference type="ARBA" id="ARBA00023172"/>
    </source>
</evidence>
<evidence type="ECO:0000256" key="1">
    <source>
        <dbReference type="ARBA" id="ARBA00008857"/>
    </source>
</evidence>
<dbReference type="GO" id="GO:0006310">
    <property type="term" value="P:DNA recombination"/>
    <property type="evidence" value="ECO:0007669"/>
    <property type="project" value="UniProtKB-KW"/>
</dbReference>
<evidence type="ECO:0000313" key="7">
    <source>
        <dbReference type="Proteomes" id="UP000010820"/>
    </source>
</evidence>
<dbReference type="PANTHER" id="PTHR30349">
    <property type="entry name" value="PHAGE INTEGRASE-RELATED"/>
    <property type="match status" value="1"/>
</dbReference>
<feature type="domain" description="Tyr recombinase" evidence="5">
    <location>
        <begin position="320"/>
        <end position="505"/>
    </location>
</feature>
<dbReference type="InterPro" id="IPR013762">
    <property type="entry name" value="Integrase-like_cat_sf"/>
</dbReference>
<dbReference type="InterPro" id="IPR046668">
    <property type="entry name" value="DUF6538"/>
</dbReference>